<dbReference type="Pfam" id="PF05697">
    <property type="entry name" value="Trigger_N"/>
    <property type="match status" value="1"/>
</dbReference>
<dbReference type="GO" id="GO:0043022">
    <property type="term" value="F:ribosome binding"/>
    <property type="evidence" value="ECO:0007669"/>
    <property type="project" value="TreeGrafter"/>
</dbReference>
<organism evidence="2 3">
    <name type="scientific">Alloprevotella rava</name>
    <dbReference type="NCBI Taxonomy" id="671218"/>
    <lineage>
        <taxon>Bacteria</taxon>
        <taxon>Pseudomonadati</taxon>
        <taxon>Bacteroidota</taxon>
        <taxon>Bacteroidia</taxon>
        <taxon>Bacteroidales</taxon>
        <taxon>Prevotellaceae</taxon>
        <taxon>Alloprevotella</taxon>
    </lineage>
</organism>
<evidence type="ECO:0000313" key="3">
    <source>
        <dbReference type="Proteomes" id="UP000541425"/>
    </source>
</evidence>
<dbReference type="Gene3D" id="1.10.3120.10">
    <property type="entry name" value="Trigger factor, C-terminal domain"/>
    <property type="match status" value="1"/>
</dbReference>
<dbReference type="PIRSF" id="PIRSF003095">
    <property type="entry name" value="Trigger_factor"/>
    <property type="match status" value="1"/>
</dbReference>
<dbReference type="GO" id="GO:0044183">
    <property type="term" value="F:protein folding chaperone"/>
    <property type="evidence" value="ECO:0007669"/>
    <property type="project" value="TreeGrafter"/>
</dbReference>
<dbReference type="Proteomes" id="UP000541425">
    <property type="component" value="Unassembled WGS sequence"/>
</dbReference>
<dbReference type="RefSeq" id="WP_183697839.1">
    <property type="nucleotide sequence ID" value="NZ_JACICA010000013.1"/>
</dbReference>
<dbReference type="GO" id="GO:0015031">
    <property type="term" value="P:protein transport"/>
    <property type="evidence" value="ECO:0007669"/>
    <property type="project" value="InterPro"/>
</dbReference>
<proteinExistence type="predicted"/>
<comment type="caution">
    <text evidence="2">The sequence shown here is derived from an EMBL/GenBank/DDBJ whole genome shotgun (WGS) entry which is preliminary data.</text>
</comment>
<dbReference type="EMBL" id="JACICA010000013">
    <property type="protein sequence ID" value="MBB3703470.1"/>
    <property type="molecule type" value="Genomic_DNA"/>
</dbReference>
<reference evidence="2 3" key="1">
    <citation type="submission" date="2020-08" db="EMBL/GenBank/DDBJ databases">
        <title>Genomic Encyclopedia of Type Strains, Phase IV (KMG-IV): sequencing the most valuable type-strain genomes for metagenomic binning, comparative biology and taxonomic classification.</title>
        <authorList>
            <person name="Goeker M."/>
        </authorList>
    </citation>
    <scope>NUCLEOTIDE SEQUENCE [LARGE SCALE GENOMIC DNA]</scope>
    <source>
        <strain evidence="2 3">DSM 22548</strain>
    </source>
</reference>
<dbReference type="PANTHER" id="PTHR30560">
    <property type="entry name" value="TRIGGER FACTOR CHAPERONE AND PEPTIDYL-PROLYL CIS/TRANS ISOMERASE"/>
    <property type="match status" value="1"/>
</dbReference>
<dbReference type="SUPFAM" id="SSF109998">
    <property type="entry name" value="Triger factor/SurA peptide-binding domain-like"/>
    <property type="match status" value="1"/>
</dbReference>
<gene>
    <name evidence="2" type="ORF">FHS60_001960</name>
</gene>
<name>A0A7W5UK82_9BACT</name>
<sequence length="452" mass="51850">MNISLEKNTPATAVITLKMEKADYEADVTKAIKNFCQKAQMPGFRPGKIPFGMAKKIYGAQAKMETINKLLSDKLFSYIREEKLNILGEPLPNEQQQTQDIENQDEFEFTFDVALTPEFKIELTSKDTINYYEIEVSEEQIDQQVKALTQQAGHPEEVEEYKEGDILRGLLAELGEDGQPIEGGVQVEKGSLMPQYMQSDDQKKIFDGAKKNDVLTFNPAKAYGDTELASLLHITKEEAENHKGNFSFQVNEISRYVPAELNQEFFDRMFGKDAVKSEEEFRGKVKEQLAKQFEADSDYKFLLDLRAYAEKKVGEVEFPNEMLKRIMIANNKDKDASFVEENFENSVKELKWHLIKEQLAEANKVKVEDKDIKATALEAARFQFAQYGMANIPDEYLEQYAQQMLKDQNQVNGLVERAIDSKLTGVLKEVVKLKRTTVSQEYFGKFFEEKKD</sequence>
<dbReference type="GO" id="GO:0003755">
    <property type="term" value="F:peptidyl-prolyl cis-trans isomerase activity"/>
    <property type="evidence" value="ECO:0007669"/>
    <property type="project" value="TreeGrafter"/>
</dbReference>
<dbReference type="InterPro" id="IPR027304">
    <property type="entry name" value="Trigger_fact/SurA_dom_sf"/>
</dbReference>
<dbReference type="GO" id="GO:0051083">
    <property type="term" value="P:'de novo' cotranslational protein folding"/>
    <property type="evidence" value="ECO:0007669"/>
    <property type="project" value="TreeGrafter"/>
</dbReference>
<feature type="domain" description="Trigger factor ribosome-binding bacterial" evidence="1">
    <location>
        <begin position="1"/>
        <end position="148"/>
    </location>
</feature>
<evidence type="ECO:0000259" key="1">
    <source>
        <dbReference type="Pfam" id="PF05697"/>
    </source>
</evidence>
<dbReference type="PANTHER" id="PTHR30560:SF3">
    <property type="entry name" value="TRIGGER FACTOR-LIKE PROTEIN TIG, CHLOROPLASTIC"/>
    <property type="match status" value="1"/>
</dbReference>
<evidence type="ECO:0000313" key="2">
    <source>
        <dbReference type="EMBL" id="MBB3703470.1"/>
    </source>
</evidence>
<protein>
    <submittedName>
        <fullName evidence="2">Trigger factor</fullName>
    </submittedName>
</protein>
<dbReference type="Gene3D" id="3.30.70.1050">
    <property type="entry name" value="Trigger factor ribosome-binding domain"/>
    <property type="match status" value="1"/>
</dbReference>
<dbReference type="InterPro" id="IPR005215">
    <property type="entry name" value="Trig_fac"/>
</dbReference>
<dbReference type="AlphaFoldDB" id="A0A7W5UK82"/>
<dbReference type="InterPro" id="IPR036611">
    <property type="entry name" value="Trigger_fac_ribosome-bd_sf"/>
</dbReference>
<dbReference type="SUPFAM" id="SSF102735">
    <property type="entry name" value="Trigger factor ribosome-binding domain"/>
    <property type="match status" value="1"/>
</dbReference>
<dbReference type="NCBIfam" id="TIGR00115">
    <property type="entry name" value="tig"/>
    <property type="match status" value="1"/>
</dbReference>
<dbReference type="InterPro" id="IPR037041">
    <property type="entry name" value="Trigger_fac_C_sf"/>
</dbReference>
<dbReference type="InterPro" id="IPR008881">
    <property type="entry name" value="Trigger_fac_ribosome-bd_bac"/>
</dbReference>
<dbReference type="GO" id="GO:0043335">
    <property type="term" value="P:protein unfolding"/>
    <property type="evidence" value="ECO:0007669"/>
    <property type="project" value="TreeGrafter"/>
</dbReference>
<accession>A0A7W5UK82</accession>